<sequence length="565" mass="60270">MVGAAVFVSFAHAQLSLDLEIPKSTLVKRESQSFDLENTLQWGGTYRAKFKIGTPGQFISLSVSTRPSDILWVPASNSSTCEETTLENYGPCSFGGFDAESSSSFKSTKRSFHNDYGTNRTGAPMYANGVEFKDEIKLGDISLSNLTMGYADNVTNGIIPKVSLLYSEEYDAKDKSFIYQLWSQGHIPTLGYSVWLGSQTAKTGQLHLGGIDTSKYEGDLISFDTETFVLKLPLTSLSASSPTGTDELDSQLPISISLAMGTALSILPQDLALEIWAIAGVTTVTRGYLPLIPCSRRESQGIFTLEFGGERGVKINMTMKELVLDEGIYDPKLFPTDDEPLCVFGITNSTNWAGWLLGEAFFRSAYTAVDLDNKKIAIAPARIDADPDKSEVVAFNGNGAPIPSATQLSNQPTAAVEPTSEPSISDWSKTGKTYKAAEGFASLSTDDRSPSTSPSSGGGDIGLSTAAKAGIGVGAGLGAIIVMAGAFLVWRRGHQQGYKPTATSQEWTGKPELSGDGVGYDAAIKPYEIPAHSELTGEHLVSAVPQEVGGQERPAELCGGVNIQH</sequence>
<organism evidence="1 2">
    <name type="scientific">Fusarium decemcellulare</name>
    <dbReference type="NCBI Taxonomy" id="57161"/>
    <lineage>
        <taxon>Eukaryota</taxon>
        <taxon>Fungi</taxon>
        <taxon>Dikarya</taxon>
        <taxon>Ascomycota</taxon>
        <taxon>Pezizomycotina</taxon>
        <taxon>Sordariomycetes</taxon>
        <taxon>Hypocreomycetidae</taxon>
        <taxon>Hypocreales</taxon>
        <taxon>Nectriaceae</taxon>
        <taxon>Fusarium</taxon>
        <taxon>Fusarium decemcellulare species complex</taxon>
    </lineage>
</organism>
<protein>
    <submittedName>
        <fullName evidence="1">Uncharacterized protein</fullName>
    </submittedName>
</protein>
<dbReference type="Proteomes" id="UP001148629">
    <property type="component" value="Unassembled WGS sequence"/>
</dbReference>
<evidence type="ECO:0000313" key="1">
    <source>
        <dbReference type="EMBL" id="KAJ3541088.1"/>
    </source>
</evidence>
<proteinExistence type="predicted"/>
<comment type="caution">
    <text evidence="1">The sequence shown here is derived from an EMBL/GenBank/DDBJ whole genome shotgun (WGS) entry which is preliminary data.</text>
</comment>
<dbReference type="EMBL" id="JANRMS010000372">
    <property type="protein sequence ID" value="KAJ3541088.1"/>
    <property type="molecule type" value="Genomic_DNA"/>
</dbReference>
<keyword evidence="2" id="KW-1185">Reference proteome</keyword>
<evidence type="ECO:0000313" key="2">
    <source>
        <dbReference type="Proteomes" id="UP001148629"/>
    </source>
</evidence>
<gene>
    <name evidence="1" type="ORF">NM208_g4765</name>
</gene>
<name>A0ACC1SJP3_9HYPO</name>
<reference evidence="1" key="1">
    <citation type="submission" date="2022-08" db="EMBL/GenBank/DDBJ databases">
        <title>Genome Sequence of Fusarium decemcellulare.</title>
        <authorList>
            <person name="Buettner E."/>
        </authorList>
    </citation>
    <scope>NUCLEOTIDE SEQUENCE</scope>
    <source>
        <strain evidence="1">Babe19</strain>
    </source>
</reference>
<accession>A0ACC1SJP3</accession>